<keyword evidence="2" id="KW-1185">Reference proteome</keyword>
<proteinExistence type="predicted"/>
<evidence type="ECO:0008006" key="3">
    <source>
        <dbReference type="Google" id="ProtNLM"/>
    </source>
</evidence>
<dbReference type="AlphaFoldDB" id="A0A3P8U0X8"/>
<dbReference type="GeneTree" id="ENSGT00940000163250"/>
<organism evidence="1 2">
    <name type="scientific">Amphiprion percula</name>
    <name type="common">Orange clownfish</name>
    <name type="synonym">Lutjanus percula</name>
    <dbReference type="NCBI Taxonomy" id="161767"/>
    <lineage>
        <taxon>Eukaryota</taxon>
        <taxon>Metazoa</taxon>
        <taxon>Chordata</taxon>
        <taxon>Craniata</taxon>
        <taxon>Vertebrata</taxon>
        <taxon>Euteleostomi</taxon>
        <taxon>Actinopterygii</taxon>
        <taxon>Neopterygii</taxon>
        <taxon>Teleostei</taxon>
        <taxon>Neoteleostei</taxon>
        <taxon>Acanthomorphata</taxon>
        <taxon>Ovalentaria</taxon>
        <taxon>Pomacentridae</taxon>
        <taxon>Amphiprion</taxon>
    </lineage>
</organism>
<evidence type="ECO:0000313" key="2">
    <source>
        <dbReference type="Proteomes" id="UP000265080"/>
    </source>
</evidence>
<dbReference type="InterPro" id="IPR045249">
    <property type="entry name" value="HARBI1-like"/>
</dbReference>
<dbReference type="PANTHER" id="PTHR22930:SF85">
    <property type="entry name" value="GH03217P-RELATED"/>
    <property type="match status" value="1"/>
</dbReference>
<name>A0A3P8U0X8_AMPPE</name>
<dbReference type="PANTHER" id="PTHR22930">
    <property type="match status" value="1"/>
</dbReference>
<dbReference type="STRING" id="161767.ENSAPEP00000032175"/>
<sequence length="272" mass="31636">EDKRIQTRRRTRMALLLRNYRCKPSVWAFNQASLWWDFIVPAFTNVQWVQNFRMFEETFDFLCIKLRPVMERQNTTFRDCVPLKKRAAIALWKLATASGYRSIGHLFGVGITTVYRCVQEFCAAAETLLVPELIRFSDEERFREMAVHIENRGKVVECVYWTARELPGKPLLVTAGYYILGDSTYPFRTLVVENAFGRLKGQWRSVLKRNDCDIQLVKSMVLTCCALHNLCEDHGETYETSWDVPEAAAEQGVEEGSRDVRDGLMQYLTYKS</sequence>
<accession>A0A3P8U0X8</accession>
<reference evidence="1" key="2">
    <citation type="submission" date="2025-08" db="UniProtKB">
        <authorList>
            <consortium name="Ensembl"/>
        </authorList>
    </citation>
    <scope>IDENTIFICATION</scope>
</reference>
<evidence type="ECO:0000313" key="1">
    <source>
        <dbReference type="Ensembl" id="ENSAPEP00000032175.1"/>
    </source>
</evidence>
<dbReference type="Ensembl" id="ENSAPET00000033032.1">
    <property type="protein sequence ID" value="ENSAPEP00000032175.1"/>
    <property type="gene ID" value="ENSAPEG00000022852.1"/>
</dbReference>
<reference evidence="1 2" key="1">
    <citation type="submission" date="2018-03" db="EMBL/GenBank/DDBJ databases">
        <title>Finding Nemo's genes: A chromosome-scale reference assembly of the genome of the orange clownfish Amphiprion percula.</title>
        <authorList>
            <person name="Lehmann R."/>
        </authorList>
    </citation>
    <scope>NUCLEOTIDE SEQUENCE</scope>
</reference>
<reference evidence="1" key="3">
    <citation type="submission" date="2025-09" db="UniProtKB">
        <authorList>
            <consortium name="Ensembl"/>
        </authorList>
    </citation>
    <scope>IDENTIFICATION</scope>
</reference>
<dbReference type="Proteomes" id="UP000265080">
    <property type="component" value="Chromosome 6"/>
</dbReference>
<protein>
    <recommendedName>
        <fullName evidence="3">DDE Tnp4 domain-containing protein</fullName>
    </recommendedName>
</protein>